<evidence type="ECO:0000256" key="2">
    <source>
        <dbReference type="SAM" id="Phobius"/>
    </source>
</evidence>
<feature type="region of interest" description="Disordered" evidence="1">
    <location>
        <begin position="150"/>
        <end position="178"/>
    </location>
</feature>
<dbReference type="OMA" id="GREMHMT"/>
<dbReference type="OrthoDB" id="10554524at2759"/>
<sequence>MRSSQALLRLAGGLASALLLVCALLFAVTDLLQSVARGQLLPSLHFLAECIVLGGAGVAGVLAEIRPHPVVSENFPYLTRLSGRAAAYSLLGLYLVGRNPSGWRRAVDVAVGGLCLAVAAAGLAFSRHLGTLPAGLNHLTSGMISAHAGTAGAERELQPTQPMPSPAPAPTPMNPLST</sequence>
<proteinExistence type="predicted"/>
<dbReference type="Proteomes" id="UP000186817">
    <property type="component" value="Unassembled WGS sequence"/>
</dbReference>
<keyword evidence="2" id="KW-1133">Transmembrane helix</keyword>
<name>A0A1Q9CER8_SYMMI</name>
<reference evidence="3 4" key="1">
    <citation type="submission" date="2016-02" db="EMBL/GenBank/DDBJ databases">
        <title>Genome analysis of coral dinoflagellate symbionts highlights evolutionary adaptations to a symbiotic lifestyle.</title>
        <authorList>
            <person name="Aranda M."/>
            <person name="Li Y."/>
            <person name="Liew Y.J."/>
            <person name="Baumgarten S."/>
            <person name="Simakov O."/>
            <person name="Wilson M."/>
            <person name="Piel J."/>
            <person name="Ashoor H."/>
            <person name="Bougouffa S."/>
            <person name="Bajic V.B."/>
            <person name="Ryu T."/>
            <person name="Ravasi T."/>
            <person name="Bayer T."/>
            <person name="Micklem G."/>
            <person name="Kim H."/>
            <person name="Bhak J."/>
            <person name="Lajeunesse T.C."/>
            <person name="Voolstra C.R."/>
        </authorList>
    </citation>
    <scope>NUCLEOTIDE SEQUENCE [LARGE SCALE GENOMIC DNA]</scope>
    <source>
        <strain evidence="3 4">CCMP2467</strain>
    </source>
</reference>
<evidence type="ECO:0000313" key="3">
    <source>
        <dbReference type="EMBL" id="OLP81415.1"/>
    </source>
</evidence>
<gene>
    <name evidence="3" type="ORF">AK812_SmicGene38040</name>
</gene>
<dbReference type="AlphaFoldDB" id="A0A1Q9CER8"/>
<comment type="caution">
    <text evidence="3">The sequence shown here is derived from an EMBL/GenBank/DDBJ whole genome shotgun (WGS) entry which is preliminary data.</text>
</comment>
<keyword evidence="2" id="KW-0472">Membrane</keyword>
<feature type="compositionally biased region" description="Pro residues" evidence="1">
    <location>
        <begin position="161"/>
        <end position="178"/>
    </location>
</feature>
<feature type="transmembrane region" description="Helical" evidence="2">
    <location>
        <begin position="109"/>
        <end position="126"/>
    </location>
</feature>
<protein>
    <submittedName>
        <fullName evidence="3">Uncharacterized protein</fullName>
    </submittedName>
</protein>
<organism evidence="3 4">
    <name type="scientific">Symbiodinium microadriaticum</name>
    <name type="common">Dinoflagellate</name>
    <name type="synonym">Zooxanthella microadriatica</name>
    <dbReference type="NCBI Taxonomy" id="2951"/>
    <lineage>
        <taxon>Eukaryota</taxon>
        <taxon>Sar</taxon>
        <taxon>Alveolata</taxon>
        <taxon>Dinophyceae</taxon>
        <taxon>Suessiales</taxon>
        <taxon>Symbiodiniaceae</taxon>
        <taxon>Symbiodinium</taxon>
    </lineage>
</organism>
<accession>A0A1Q9CER8</accession>
<evidence type="ECO:0000313" key="4">
    <source>
        <dbReference type="Proteomes" id="UP000186817"/>
    </source>
</evidence>
<evidence type="ECO:0000256" key="1">
    <source>
        <dbReference type="SAM" id="MobiDB-lite"/>
    </source>
</evidence>
<dbReference type="EMBL" id="LSRX01001282">
    <property type="protein sequence ID" value="OLP81415.1"/>
    <property type="molecule type" value="Genomic_DNA"/>
</dbReference>
<feature type="transmembrane region" description="Helical" evidence="2">
    <location>
        <begin position="43"/>
        <end position="65"/>
    </location>
</feature>
<keyword evidence="4" id="KW-1185">Reference proteome</keyword>
<keyword evidence="2" id="KW-0812">Transmembrane</keyword>